<dbReference type="PANTHER" id="PTHR33619:SF3">
    <property type="entry name" value="POLYSACCHARIDE EXPORT PROTEIN GFCE-RELATED"/>
    <property type="match status" value="1"/>
</dbReference>
<feature type="signal peptide" evidence="2">
    <location>
        <begin position="1"/>
        <end position="18"/>
    </location>
</feature>
<evidence type="ECO:0000313" key="5">
    <source>
        <dbReference type="Proteomes" id="UP000698242"/>
    </source>
</evidence>
<protein>
    <submittedName>
        <fullName evidence="4">Capsule polysaccharide exporter</fullName>
    </submittedName>
</protein>
<dbReference type="AlphaFoldDB" id="A0A921NQI8"/>
<feature type="domain" description="Polysaccharide export protein N-terminal" evidence="3">
    <location>
        <begin position="82"/>
        <end position="164"/>
    </location>
</feature>
<evidence type="ECO:0000313" key="4">
    <source>
        <dbReference type="EMBL" id="KAF0676971.1"/>
    </source>
</evidence>
<name>A0A921NQI8_9RHOB</name>
<gene>
    <name evidence="4" type="ORF">PMES_00768</name>
</gene>
<dbReference type="Gene3D" id="3.30.1950.10">
    <property type="entry name" value="wza like domain"/>
    <property type="match status" value="1"/>
</dbReference>
<evidence type="ECO:0000256" key="2">
    <source>
        <dbReference type="SAM" id="SignalP"/>
    </source>
</evidence>
<proteinExistence type="predicted"/>
<dbReference type="Pfam" id="PF02563">
    <property type="entry name" value="Poly_export"/>
    <property type="match status" value="1"/>
</dbReference>
<keyword evidence="5" id="KW-1185">Reference proteome</keyword>
<dbReference type="EMBL" id="APKE01000010">
    <property type="protein sequence ID" value="KAF0676971.1"/>
    <property type="molecule type" value="Genomic_DNA"/>
</dbReference>
<evidence type="ECO:0000256" key="1">
    <source>
        <dbReference type="ARBA" id="ARBA00022729"/>
    </source>
</evidence>
<reference evidence="4" key="1">
    <citation type="submission" date="2013-03" db="EMBL/GenBank/DDBJ databases">
        <title>Genome Sequence of the Profundibacterium mesophilum strain KAUST100406-0324T from Red Sea, a novel genus in the family Rhodobacteraceae.</title>
        <authorList>
            <person name="Essack M."/>
            <person name="Alam I."/>
            <person name="Lafi F."/>
            <person name="Alawi W."/>
            <person name="Kamanu F."/>
            <person name="Al-Suwailem A."/>
            <person name="Lee O.O."/>
            <person name="Xu Y."/>
            <person name="Bajic V."/>
            <person name="Qian P.-Y."/>
            <person name="Archer J."/>
        </authorList>
    </citation>
    <scope>NUCLEOTIDE SEQUENCE</scope>
    <source>
        <strain evidence="4">KAUST100406-0324</strain>
    </source>
</reference>
<organism evidence="4 5">
    <name type="scientific">Profundibacterium mesophilum KAUST100406-0324</name>
    <dbReference type="NCBI Taxonomy" id="1037889"/>
    <lineage>
        <taxon>Bacteria</taxon>
        <taxon>Pseudomonadati</taxon>
        <taxon>Pseudomonadota</taxon>
        <taxon>Alphaproteobacteria</taxon>
        <taxon>Rhodobacterales</taxon>
        <taxon>Roseobacteraceae</taxon>
        <taxon>Profundibacterium</taxon>
    </lineage>
</organism>
<dbReference type="PROSITE" id="PS51257">
    <property type="entry name" value="PROKAR_LIPOPROTEIN"/>
    <property type="match status" value="1"/>
</dbReference>
<keyword evidence="1 2" id="KW-0732">Signal</keyword>
<dbReference type="Proteomes" id="UP000698242">
    <property type="component" value="Unassembled WGS sequence"/>
</dbReference>
<dbReference type="InterPro" id="IPR003715">
    <property type="entry name" value="Poly_export_N"/>
</dbReference>
<comment type="caution">
    <text evidence="4">The sequence shown here is derived from an EMBL/GenBank/DDBJ whole genome shotgun (WGS) entry which is preliminary data.</text>
</comment>
<feature type="chain" id="PRO_5037088797" evidence="2">
    <location>
        <begin position="19"/>
        <end position="373"/>
    </location>
</feature>
<dbReference type="InterPro" id="IPR049712">
    <property type="entry name" value="Poly_export"/>
</dbReference>
<dbReference type="RefSeq" id="WP_159964186.1">
    <property type="nucleotide sequence ID" value="NZ_APKE01000010.1"/>
</dbReference>
<dbReference type="Gene3D" id="3.10.560.10">
    <property type="entry name" value="Outer membrane lipoprotein wza domain like"/>
    <property type="match status" value="2"/>
</dbReference>
<sequence length="373" mass="38931">MLNARPALLALLAGSVLAACSALPRGAAIEGEIAREAAPATSGFAFYPVTRALLPAIDAWPAVNSETSHGWPDAPGGQGPSGQLIAAGDTLRALIWDSSENSLLTSLNERAAPLTDLEVAPNGRIFVPYVGEVRVAGMTPQRARLAIQNQLSAIAPSAQVQISLKTGRANSVDLVSGVANPGSYPLTDRGQSVLGMISLGGGVPPNLRNPRVKLQRGGKLYVTSVERLFANPRLDAVLTGGDKLIVEEDARYFLSLGAAGKEAIIPFTRDYVTALEAISMIGGLTDTRADPEGVLVLREYPRSALAPGHAGPREQRVVFSIDLTTADGLFSAKSMQIFPGDVVLATESPVSSLQIALGLVGSSFSVFRSLSSL</sequence>
<dbReference type="GO" id="GO:0015159">
    <property type="term" value="F:polysaccharide transmembrane transporter activity"/>
    <property type="evidence" value="ECO:0007669"/>
    <property type="project" value="InterPro"/>
</dbReference>
<dbReference type="OrthoDB" id="7198507at2"/>
<evidence type="ECO:0000259" key="3">
    <source>
        <dbReference type="Pfam" id="PF02563"/>
    </source>
</evidence>
<accession>A0A921NQI8</accession>
<dbReference type="PANTHER" id="PTHR33619">
    <property type="entry name" value="POLYSACCHARIDE EXPORT PROTEIN GFCE-RELATED"/>
    <property type="match status" value="1"/>
</dbReference>